<evidence type="ECO:0000313" key="2">
    <source>
        <dbReference type="EMBL" id="MBA5687717.1"/>
    </source>
</evidence>
<keyword evidence="2" id="KW-0645">Protease</keyword>
<comment type="caution">
    <text evidence="2">The sequence shown here is derived from an EMBL/GenBank/DDBJ whole genome shotgun (WGS) entry which is preliminary data.</text>
</comment>
<accession>A0A7W2F9T7</accession>
<dbReference type="RefSeq" id="WP_182153566.1">
    <property type="nucleotide sequence ID" value="NZ_JACEZU010000005.1"/>
</dbReference>
<proteinExistence type="predicted"/>
<dbReference type="AlphaFoldDB" id="A0A7W2F9T7"/>
<sequence length="148" mass="15520">MKSVMHRAAIAGALGLAAAGSVSASVSLPPVQNTGQVAYLSGGIGQDEAAALQAESRRWPLTLEFAVANKHRSEFAADVAVSVRDAKGREVLNTTSDGPFLLAKLKPGSYTVEASLAGKTMQRRIVVSAQHPNRVLLLWPSTVDRGIS</sequence>
<organism evidence="2 3">
    <name type="scientific">Rugamonas apoptosis</name>
    <dbReference type="NCBI Taxonomy" id="2758570"/>
    <lineage>
        <taxon>Bacteria</taxon>
        <taxon>Pseudomonadati</taxon>
        <taxon>Pseudomonadota</taxon>
        <taxon>Betaproteobacteria</taxon>
        <taxon>Burkholderiales</taxon>
        <taxon>Oxalobacteraceae</taxon>
        <taxon>Telluria group</taxon>
        <taxon>Rugamonas</taxon>
    </lineage>
</organism>
<evidence type="ECO:0000256" key="1">
    <source>
        <dbReference type="SAM" id="SignalP"/>
    </source>
</evidence>
<name>A0A7W2F9T7_9BURK</name>
<keyword evidence="2" id="KW-0121">Carboxypeptidase</keyword>
<feature type="signal peptide" evidence="1">
    <location>
        <begin position="1"/>
        <end position="24"/>
    </location>
</feature>
<protein>
    <submittedName>
        <fullName evidence="2">Carboxypeptidase regulatory-like domain-containing protein</fullName>
    </submittedName>
</protein>
<gene>
    <name evidence="2" type="ORF">H3H39_11740</name>
</gene>
<dbReference type="Proteomes" id="UP000573499">
    <property type="component" value="Unassembled WGS sequence"/>
</dbReference>
<keyword evidence="1" id="KW-0732">Signal</keyword>
<dbReference type="EMBL" id="JACEZU010000005">
    <property type="protein sequence ID" value="MBA5687717.1"/>
    <property type="molecule type" value="Genomic_DNA"/>
</dbReference>
<feature type="chain" id="PRO_5031029146" evidence="1">
    <location>
        <begin position="25"/>
        <end position="148"/>
    </location>
</feature>
<dbReference type="InterPro" id="IPR008969">
    <property type="entry name" value="CarboxyPept-like_regulatory"/>
</dbReference>
<keyword evidence="3" id="KW-1185">Reference proteome</keyword>
<evidence type="ECO:0000313" key="3">
    <source>
        <dbReference type="Proteomes" id="UP000573499"/>
    </source>
</evidence>
<keyword evidence="2" id="KW-0378">Hydrolase</keyword>
<dbReference type="Gene3D" id="2.60.40.1120">
    <property type="entry name" value="Carboxypeptidase-like, regulatory domain"/>
    <property type="match status" value="1"/>
</dbReference>
<reference evidence="2 3" key="1">
    <citation type="submission" date="2020-07" db="EMBL/GenBank/DDBJ databases">
        <title>Novel species isolated from subtropical streams in China.</title>
        <authorList>
            <person name="Lu H."/>
        </authorList>
    </citation>
    <scope>NUCLEOTIDE SEQUENCE [LARGE SCALE GENOMIC DNA]</scope>
    <source>
        <strain evidence="2 3">LX47W</strain>
    </source>
</reference>
<dbReference type="GO" id="GO:0004180">
    <property type="term" value="F:carboxypeptidase activity"/>
    <property type="evidence" value="ECO:0007669"/>
    <property type="project" value="UniProtKB-KW"/>
</dbReference>
<dbReference type="SUPFAM" id="SSF49464">
    <property type="entry name" value="Carboxypeptidase regulatory domain-like"/>
    <property type="match status" value="1"/>
</dbReference>